<dbReference type="PRINTS" id="PR00385">
    <property type="entry name" value="P450"/>
</dbReference>
<dbReference type="InterPro" id="IPR017972">
    <property type="entry name" value="Cyt_P450_CS"/>
</dbReference>
<evidence type="ECO:0000256" key="8">
    <source>
        <dbReference type="PIRSR" id="PIRSR602401-1"/>
    </source>
</evidence>
<reference evidence="11" key="1">
    <citation type="journal article" date="2013" name="Nat. Genet.">
        <title>The Capsella rubella genome and the genomic consequences of rapid mating system evolution.</title>
        <authorList>
            <person name="Slotte T."/>
            <person name="Hazzouri K.M."/>
            <person name="Agren J.A."/>
            <person name="Koenig D."/>
            <person name="Maumus F."/>
            <person name="Guo Y.L."/>
            <person name="Steige K."/>
            <person name="Platts A.E."/>
            <person name="Escobar J.S."/>
            <person name="Newman L.K."/>
            <person name="Wang W."/>
            <person name="Mandakova T."/>
            <person name="Vello E."/>
            <person name="Smith L.M."/>
            <person name="Henz S.R."/>
            <person name="Steffen J."/>
            <person name="Takuno S."/>
            <person name="Brandvain Y."/>
            <person name="Coop G."/>
            <person name="Andolfatto P."/>
            <person name="Hu T.T."/>
            <person name="Blanchette M."/>
            <person name="Clark R.M."/>
            <person name="Quesneville H."/>
            <person name="Nordborg M."/>
            <person name="Gaut B.S."/>
            <person name="Lysak M.A."/>
            <person name="Jenkins J."/>
            <person name="Grimwood J."/>
            <person name="Chapman J."/>
            <person name="Prochnik S."/>
            <person name="Shu S."/>
            <person name="Rokhsar D."/>
            <person name="Schmutz J."/>
            <person name="Weigel D."/>
            <person name="Wright S.I."/>
        </authorList>
    </citation>
    <scope>NUCLEOTIDE SEQUENCE [LARGE SCALE GENOMIC DNA]</scope>
    <source>
        <strain evidence="11">cv. Monte Gargano</strain>
    </source>
</reference>
<keyword evidence="7" id="KW-0472">Membrane</keyword>
<evidence type="ECO:0000256" key="9">
    <source>
        <dbReference type="RuleBase" id="RU000461"/>
    </source>
</evidence>
<protein>
    <recommendedName>
        <fullName evidence="12">Cytochrome P450</fullName>
    </recommendedName>
</protein>
<dbReference type="PRINTS" id="PR00463">
    <property type="entry name" value="EP450I"/>
</dbReference>
<dbReference type="GO" id="GO:0004497">
    <property type="term" value="F:monooxygenase activity"/>
    <property type="evidence" value="ECO:0007669"/>
    <property type="project" value="UniProtKB-KW"/>
</dbReference>
<dbReference type="GO" id="GO:0005506">
    <property type="term" value="F:iron ion binding"/>
    <property type="evidence" value="ECO:0007669"/>
    <property type="project" value="InterPro"/>
</dbReference>
<dbReference type="Pfam" id="PF00067">
    <property type="entry name" value="p450"/>
    <property type="match status" value="1"/>
</dbReference>
<feature type="binding site" description="axial binding residue" evidence="8">
    <location>
        <position position="438"/>
    </location>
    <ligand>
        <name>heme</name>
        <dbReference type="ChEBI" id="CHEBI:30413"/>
    </ligand>
    <ligandPart>
        <name>Fe</name>
        <dbReference type="ChEBI" id="CHEBI:18248"/>
    </ligandPart>
</feature>
<keyword evidence="5" id="KW-1133">Transmembrane helix</keyword>
<dbReference type="Gene3D" id="1.10.630.10">
    <property type="entry name" value="Cytochrome P450"/>
    <property type="match status" value="1"/>
</dbReference>
<dbReference type="EMBL" id="KB870810">
    <property type="protein sequence ID" value="EOA22531.1"/>
    <property type="molecule type" value="Genomic_DNA"/>
</dbReference>
<keyword evidence="9" id="KW-0560">Oxidoreductase</keyword>
<dbReference type="eggNOG" id="KOG0156">
    <property type="taxonomic scope" value="Eukaryota"/>
</dbReference>
<keyword evidence="6 8" id="KW-0408">Iron</keyword>
<evidence type="ECO:0000256" key="5">
    <source>
        <dbReference type="ARBA" id="ARBA00022989"/>
    </source>
</evidence>
<gene>
    <name evidence="10" type="ORF">CARUB_v10003185mg</name>
</gene>
<sequence length="500" mass="56866">MDMILISMCLTTLLAFLFLKPLLIKRANKTNLNPPPSPWRFPIIGNLHQLSLNPHRSLHSLSLHYGPLMLLHYGRVPILVVSSAEYAHEVMKTHDIKFSNRPKSRVAEKLFNGGRDLALAPYGEYWRQFKSICAMNLLSNKTVRSFGNIREEEINGMMGKLEKANSSSSPVNLSEILMTLTNDVMTRVVLGRKYSSEEGGKNSKNIVRRLMELMGAFPIGEYIPSLAWIDKIRGFDKKLERVKNEIQSFLEKVVEEHVDADENRSDFTDMLLSIQNDKTTPIELDKTALKNLLLDMLFGGASTTFTLIEWTMTELMRHPECMKKLQDEIRSVSKNSSYVSEKEVVHMNYLNFVIKEVLRLHPSGPLIPRLLSEDVKMKGYDIAGGTQVLINVWAIQRDISTWGADAEEFRPERHLDSLVDFQGKNFKYFPFGSGRRQCPGIGFALALAELTIANLVNQFDWRVKIGPFGDDKPDLAEANGIDVCRKFPLIVYPHSNLFSM</sequence>
<keyword evidence="3" id="KW-0812">Transmembrane</keyword>
<comment type="cofactor">
    <cofactor evidence="8">
        <name>heme</name>
        <dbReference type="ChEBI" id="CHEBI:30413"/>
    </cofactor>
</comment>
<dbReference type="KEGG" id="crb:17883981"/>
<dbReference type="InterPro" id="IPR001128">
    <property type="entry name" value="Cyt_P450"/>
</dbReference>
<dbReference type="STRING" id="81985.R0FKS4"/>
<keyword evidence="9" id="KW-0503">Monooxygenase</keyword>
<dbReference type="GO" id="GO:0020037">
    <property type="term" value="F:heme binding"/>
    <property type="evidence" value="ECO:0007669"/>
    <property type="project" value="InterPro"/>
</dbReference>
<dbReference type="GO" id="GO:0016705">
    <property type="term" value="F:oxidoreductase activity, acting on paired donors, with incorporation or reduction of molecular oxygen"/>
    <property type="evidence" value="ECO:0007669"/>
    <property type="project" value="InterPro"/>
</dbReference>
<evidence type="ECO:0000256" key="7">
    <source>
        <dbReference type="ARBA" id="ARBA00023136"/>
    </source>
</evidence>
<name>R0FKS4_9BRAS</name>
<comment type="similarity">
    <text evidence="2 9">Belongs to the cytochrome P450 family.</text>
</comment>
<dbReference type="InterPro" id="IPR036396">
    <property type="entry name" value="Cyt_P450_sf"/>
</dbReference>
<evidence type="ECO:0000256" key="3">
    <source>
        <dbReference type="ARBA" id="ARBA00022692"/>
    </source>
</evidence>
<dbReference type="OrthoDB" id="1470350at2759"/>
<proteinExistence type="inferred from homology"/>
<dbReference type="PANTHER" id="PTHR47955">
    <property type="entry name" value="CYTOCHROME P450 FAMILY 71 PROTEIN"/>
    <property type="match status" value="1"/>
</dbReference>
<accession>R0FKS4</accession>
<evidence type="ECO:0008006" key="12">
    <source>
        <dbReference type="Google" id="ProtNLM"/>
    </source>
</evidence>
<dbReference type="SUPFAM" id="SSF48264">
    <property type="entry name" value="Cytochrome P450"/>
    <property type="match status" value="1"/>
</dbReference>
<evidence type="ECO:0000256" key="4">
    <source>
        <dbReference type="ARBA" id="ARBA00022723"/>
    </source>
</evidence>
<evidence type="ECO:0000313" key="10">
    <source>
        <dbReference type="EMBL" id="EOA22531.1"/>
    </source>
</evidence>
<keyword evidence="4 8" id="KW-0479">Metal-binding</keyword>
<evidence type="ECO:0000256" key="2">
    <source>
        <dbReference type="ARBA" id="ARBA00010617"/>
    </source>
</evidence>
<dbReference type="AlphaFoldDB" id="R0FKS4"/>
<comment type="subcellular location">
    <subcellularLocation>
        <location evidence="1">Membrane</location>
        <topology evidence="1">Single-pass membrane protein</topology>
    </subcellularLocation>
</comment>
<evidence type="ECO:0000313" key="11">
    <source>
        <dbReference type="Proteomes" id="UP000029121"/>
    </source>
</evidence>
<dbReference type="CDD" id="cd11072">
    <property type="entry name" value="CYP71-like"/>
    <property type="match status" value="1"/>
</dbReference>
<keyword evidence="11" id="KW-1185">Reference proteome</keyword>
<dbReference type="Proteomes" id="UP000029121">
    <property type="component" value="Unassembled WGS sequence"/>
</dbReference>
<evidence type="ECO:0000256" key="1">
    <source>
        <dbReference type="ARBA" id="ARBA00004167"/>
    </source>
</evidence>
<organism evidence="10 11">
    <name type="scientific">Capsella rubella</name>
    <dbReference type="NCBI Taxonomy" id="81985"/>
    <lineage>
        <taxon>Eukaryota</taxon>
        <taxon>Viridiplantae</taxon>
        <taxon>Streptophyta</taxon>
        <taxon>Embryophyta</taxon>
        <taxon>Tracheophyta</taxon>
        <taxon>Spermatophyta</taxon>
        <taxon>Magnoliopsida</taxon>
        <taxon>eudicotyledons</taxon>
        <taxon>Gunneridae</taxon>
        <taxon>Pentapetalae</taxon>
        <taxon>rosids</taxon>
        <taxon>malvids</taxon>
        <taxon>Brassicales</taxon>
        <taxon>Brassicaceae</taxon>
        <taxon>Camelineae</taxon>
        <taxon>Capsella</taxon>
    </lineage>
</organism>
<dbReference type="PANTHER" id="PTHR47955:SF15">
    <property type="entry name" value="CYTOCHROME P450 71A2-LIKE"/>
    <property type="match status" value="1"/>
</dbReference>
<dbReference type="PROSITE" id="PS00086">
    <property type="entry name" value="CYTOCHROME_P450"/>
    <property type="match status" value="1"/>
</dbReference>
<keyword evidence="8 9" id="KW-0349">Heme</keyword>
<dbReference type="InterPro" id="IPR002401">
    <property type="entry name" value="Cyt_P450_E_grp-I"/>
</dbReference>
<dbReference type="GO" id="GO:0016020">
    <property type="term" value="C:membrane"/>
    <property type="evidence" value="ECO:0007669"/>
    <property type="project" value="UniProtKB-SubCell"/>
</dbReference>
<evidence type="ECO:0000256" key="6">
    <source>
        <dbReference type="ARBA" id="ARBA00023004"/>
    </source>
</evidence>
<dbReference type="FunFam" id="1.10.630.10:FF:000011">
    <property type="entry name" value="Cytochrome P450 83B1"/>
    <property type="match status" value="1"/>
</dbReference>